<feature type="domain" description="EF-hand" evidence="2">
    <location>
        <begin position="73"/>
        <end position="103"/>
    </location>
</feature>
<dbReference type="PROSITE" id="PS50222">
    <property type="entry name" value="EF_HAND_2"/>
    <property type="match status" value="1"/>
</dbReference>
<dbReference type="InterPro" id="IPR018247">
    <property type="entry name" value="EF_Hand_1_Ca_BS"/>
</dbReference>
<dbReference type="InterPro" id="IPR002048">
    <property type="entry name" value="EF_hand_dom"/>
</dbReference>
<dbReference type="Proteomes" id="UP000824755">
    <property type="component" value="Chromosome"/>
</dbReference>
<gene>
    <name evidence="3" type="ORF">H8L67_01465</name>
</gene>
<proteinExistence type="predicted"/>
<organism evidence="3 4">
    <name type="scientific">Lysobacter soyae</name>
    <dbReference type="NCBI Taxonomy" id="2764185"/>
    <lineage>
        <taxon>Bacteria</taxon>
        <taxon>Pseudomonadati</taxon>
        <taxon>Pseudomonadota</taxon>
        <taxon>Gammaproteobacteria</taxon>
        <taxon>Lysobacterales</taxon>
        <taxon>Lysobacteraceae</taxon>
        <taxon>Lysobacter</taxon>
    </lineage>
</organism>
<dbReference type="PROSITE" id="PS00018">
    <property type="entry name" value="EF_HAND_1"/>
    <property type="match status" value="2"/>
</dbReference>
<dbReference type="EMBL" id="CP080544">
    <property type="protein sequence ID" value="QYR53218.1"/>
    <property type="molecule type" value="Genomic_DNA"/>
</dbReference>
<dbReference type="Pfam" id="PF13202">
    <property type="entry name" value="EF-hand_5"/>
    <property type="match status" value="3"/>
</dbReference>
<protein>
    <recommendedName>
        <fullName evidence="2">EF-hand domain-containing protein</fullName>
    </recommendedName>
</protein>
<dbReference type="InterPro" id="IPR011992">
    <property type="entry name" value="EF-hand-dom_pair"/>
</dbReference>
<evidence type="ECO:0000313" key="3">
    <source>
        <dbReference type="EMBL" id="QYR53218.1"/>
    </source>
</evidence>
<evidence type="ECO:0000259" key="2">
    <source>
        <dbReference type="PROSITE" id="PS50222"/>
    </source>
</evidence>
<sequence length="103" mass="11661">MLTALLPSMAAAQVRTTSEYLARMDSNGDGKVQLVEYQNWLIYAFDQMDANKDGRLSAAELPGGKGRELRRDEQMQIFAERFKRQDRNRNGSLDARELAAPPQ</sequence>
<accession>A0ABX8WQV0</accession>
<dbReference type="SUPFAM" id="SSF47473">
    <property type="entry name" value="EF-hand"/>
    <property type="match status" value="1"/>
</dbReference>
<dbReference type="Gene3D" id="1.10.238.10">
    <property type="entry name" value="EF-hand"/>
    <property type="match status" value="1"/>
</dbReference>
<reference evidence="3 4" key="1">
    <citation type="submission" date="2021-08" db="EMBL/GenBank/DDBJ databases">
        <title>Lysobacter sp. strain CJ11 Genome sequencing and assembly.</title>
        <authorList>
            <person name="Kim I."/>
        </authorList>
    </citation>
    <scope>NUCLEOTIDE SEQUENCE [LARGE SCALE GENOMIC DNA]</scope>
    <source>
        <strain evidence="3 4">CJ11</strain>
    </source>
</reference>
<dbReference type="RefSeq" id="WP_220380036.1">
    <property type="nucleotide sequence ID" value="NZ_CP080544.1"/>
</dbReference>
<feature type="compositionally biased region" description="Basic and acidic residues" evidence="1">
    <location>
        <begin position="80"/>
        <end position="97"/>
    </location>
</feature>
<feature type="region of interest" description="Disordered" evidence="1">
    <location>
        <begin position="80"/>
        <end position="103"/>
    </location>
</feature>
<keyword evidence="4" id="KW-1185">Reference proteome</keyword>
<evidence type="ECO:0000313" key="4">
    <source>
        <dbReference type="Proteomes" id="UP000824755"/>
    </source>
</evidence>
<name>A0ABX8WQV0_9GAMM</name>
<evidence type="ECO:0000256" key="1">
    <source>
        <dbReference type="SAM" id="MobiDB-lite"/>
    </source>
</evidence>